<dbReference type="SMART" id="SM00248">
    <property type="entry name" value="ANK"/>
    <property type="match status" value="3"/>
</dbReference>
<dbReference type="EMBL" id="OV696693">
    <property type="protein sequence ID" value="CAH1271594.1"/>
    <property type="molecule type" value="Genomic_DNA"/>
</dbReference>
<name>A0A8K0AF79_BRALA</name>
<feature type="repeat" description="ANK" evidence="5">
    <location>
        <begin position="194"/>
        <end position="226"/>
    </location>
</feature>
<keyword evidence="4" id="KW-0446">Lipid-binding</keyword>
<dbReference type="GO" id="GO:0000062">
    <property type="term" value="F:fatty-acyl-CoA binding"/>
    <property type="evidence" value="ECO:0007669"/>
    <property type="project" value="InterPro"/>
</dbReference>
<proteinExistence type="predicted"/>
<dbReference type="PROSITE" id="PS50297">
    <property type="entry name" value="ANK_REP_REGION"/>
    <property type="match status" value="2"/>
</dbReference>
<organism evidence="7 8">
    <name type="scientific">Branchiostoma lanceolatum</name>
    <name type="common">Common lancelet</name>
    <name type="synonym">Amphioxus lanceolatum</name>
    <dbReference type="NCBI Taxonomy" id="7740"/>
    <lineage>
        <taxon>Eukaryota</taxon>
        <taxon>Metazoa</taxon>
        <taxon>Chordata</taxon>
        <taxon>Cephalochordata</taxon>
        <taxon>Leptocardii</taxon>
        <taxon>Amphioxiformes</taxon>
        <taxon>Branchiostomatidae</taxon>
        <taxon>Branchiostoma</taxon>
    </lineage>
</organism>
<evidence type="ECO:0000256" key="1">
    <source>
        <dbReference type="ARBA" id="ARBA00018419"/>
    </source>
</evidence>
<dbReference type="AlphaFoldDB" id="A0A8K0AF79"/>
<protein>
    <recommendedName>
        <fullName evidence="1">Acyl-CoA-binding domain-containing protein 6</fullName>
    </recommendedName>
</protein>
<dbReference type="InterPro" id="IPR035984">
    <property type="entry name" value="Acyl-CoA-binding_sf"/>
</dbReference>
<accession>A0A8K0AF79</accession>
<dbReference type="Gene3D" id="1.25.40.20">
    <property type="entry name" value="Ankyrin repeat-containing domain"/>
    <property type="match status" value="1"/>
</dbReference>
<dbReference type="PROSITE" id="PS51228">
    <property type="entry name" value="ACB_2"/>
    <property type="match status" value="1"/>
</dbReference>
<dbReference type="InterPro" id="IPR014352">
    <property type="entry name" value="FERM/acyl-CoA-bd_prot_sf"/>
</dbReference>
<dbReference type="InterPro" id="IPR036770">
    <property type="entry name" value="Ankyrin_rpt-contain_sf"/>
</dbReference>
<evidence type="ECO:0000256" key="5">
    <source>
        <dbReference type="PROSITE-ProRule" id="PRU00023"/>
    </source>
</evidence>
<dbReference type="Pfam" id="PF00887">
    <property type="entry name" value="ACBP"/>
    <property type="match status" value="1"/>
</dbReference>
<dbReference type="SUPFAM" id="SSF47027">
    <property type="entry name" value="Acyl-CoA binding protein"/>
    <property type="match status" value="1"/>
</dbReference>
<dbReference type="Pfam" id="PF12796">
    <property type="entry name" value="Ank_2"/>
    <property type="match status" value="1"/>
</dbReference>
<dbReference type="PANTHER" id="PTHR24119">
    <property type="entry name" value="ACYL-COA-BINDING DOMAIN-CONTAINING PROTEIN 6"/>
    <property type="match status" value="1"/>
</dbReference>
<dbReference type="InterPro" id="IPR000582">
    <property type="entry name" value="Acyl-CoA-binding_protein"/>
</dbReference>
<dbReference type="Proteomes" id="UP000838412">
    <property type="component" value="Chromosome 8"/>
</dbReference>
<evidence type="ECO:0000313" key="8">
    <source>
        <dbReference type="Proteomes" id="UP000838412"/>
    </source>
</evidence>
<dbReference type="OrthoDB" id="10254927at2759"/>
<dbReference type="SUPFAM" id="SSF48403">
    <property type="entry name" value="Ankyrin repeat"/>
    <property type="match status" value="1"/>
</dbReference>
<dbReference type="InterPro" id="IPR002110">
    <property type="entry name" value="Ankyrin_rpt"/>
</dbReference>
<feature type="repeat" description="ANK" evidence="5">
    <location>
        <begin position="161"/>
        <end position="193"/>
    </location>
</feature>
<dbReference type="Gene3D" id="1.20.80.10">
    <property type="match status" value="1"/>
</dbReference>
<gene>
    <name evidence="7" type="primary">ACBD6</name>
    <name evidence="7" type="ORF">BLAG_LOCUS23572</name>
</gene>
<evidence type="ECO:0000256" key="4">
    <source>
        <dbReference type="ARBA" id="ARBA00023121"/>
    </source>
</evidence>
<feature type="domain" description="ACB" evidence="6">
    <location>
        <begin position="12"/>
        <end position="97"/>
    </location>
</feature>
<dbReference type="PROSITE" id="PS50088">
    <property type="entry name" value="ANK_REPEAT"/>
    <property type="match status" value="2"/>
</dbReference>
<sequence length="253" mass="28096">MAAGADDSSAFLSDVFQQAVDHVATIAPQLNSDQLLYLYARYKQVNVGKCNTAKPGFFDFQGKQKWDAWNSLGDMDQDQAMTEYVDGVRKADPTWEPTEGGDSKKSTFMGPVVSTMSFDYEEDYISDNNKTAFDWCKEGNTKQMARLLSNGSVDINQQDTEGLSLLHWACDRGHEDVVRNLLQQKANINIQDEDGQTPLHYAATCEFLGIVQLLLDSSADPSIPDSEGSLPLDSTDSKQIKELLTQWTAKSQT</sequence>
<keyword evidence="3 5" id="KW-0040">ANK repeat</keyword>
<evidence type="ECO:0000256" key="2">
    <source>
        <dbReference type="ARBA" id="ARBA00022737"/>
    </source>
</evidence>
<evidence type="ECO:0000256" key="3">
    <source>
        <dbReference type="ARBA" id="ARBA00023043"/>
    </source>
</evidence>
<evidence type="ECO:0000313" key="7">
    <source>
        <dbReference type="EMBL" id="CAH1271594.1"/>
    </source>
</evidence>
<keyword evidence="2" id="KW-0677">Repeat</keyword>
<evidence type="ECO:0000259" key="6">
    <source>
        <dbReference type="PROSITE" id="PS51228"/>
    </source>
</evidence>
<dbReference type="PANTHER" id="PTHR24119:SF0">
    <property type="entry name" value="ACYL-COA-BINDING DOMAIN-CONTAINING PROTEIN 6"/>
    <property type="match status" value="1"/>
</dbReference>
<reference evidence="7" key="1">
    <citation type="submission" date="2022-01" db="EMBL/GenBank/DDBJ databases">
        <authorList>
            <person name="Braso-Vives M."/>
        </authorList>
    </citation>
    <scope>NUCLEOTIDE SEQUENCE</scope>
</reference>
<dbReference type="PRINTS" id="PR00689">
    <property type="entry name" value="ACOABINDINGP"/>
</dbReference>
<keyword evidence="8" id="KW-1185">Reference proteome</keyword>